<accession>A0ABW1D6D3</accession>
<gene>
    <name evidence="1" type="ORF">ACFPZ3_57080</name>
</gene>
<evidence type="ECO:0000313" key="1">
    <source>
        <dbReference type="EMBL" id="MFC5833428.1"/>
    </source>
</evidence>
<sequence>MNGLRHRKRPLLPNDEDDNLVHPDAIARRACRHGWDVETLTGPVIILRRQAWRLEITFADDIPIAASVASPDGDRSGPVNLRSINALTRARPDEIALRAAASIVGRQPSHAERA</sequence>
<name>A0ABW1D6D3_9ACTN</name>
<protein>
    <submittedName>
        <fullName evidence="1">Uncharacterized protein</fullName>
    </submittedName>
</protein>
<dbReference type="RefSeq" id="WP_379522854.1">
    <property type="nucleotide sequence ID" value="NZ_JBHSPA010000093.1"/>
</dbReference>
<dbReference type="Proteomes" id="UP001596058">
    <property type="component" value="Unassembled WGS sequence"/>
</dbReference>
<reference evidence="2" key="1">
    <citation type="journal article" date="2019" name="Int. J. Syst. Evol. Microbiol.">
        <title>The Global Catalogue of Microorganisms (GCM) 10K type strain sequencing project: providing services to taxonomists for standard genome sequencing and annotation.</title>
        <authorList>
            <consortium name="The Broad Institute Genomics Platform"/>
            <consortium name="The Broad Institute Genome Sequencing Center for Infectious Disease"/>
            <person name="Wu L."/>
            <person name="Ma J."/>
        </authorList>
    </citation>
    <scope>NUCLEOTIDE SEQUENCE [LARGE SCALE GENOMIC DNA]</scope>
    <source>
        <strain evidence="2">CCUG 53903</strain>
    </source>
</reference>
<organism evidence="1 2">
    <name type="scientific">Nonomuraea insulae</name>
    <dbReference type="NCBI Taxonomy" id="1616787"/>
    <lineage>
        <taxon>Bacteria</taxon>
        <taxon>Bacillati</taxon>
        <taxon>Actinomycetota</taxon>
        <taxon>Actinomycetes</taxon>
        <taxon>Streptosporangiales</taxon>
        <taxon>Streptosporangiaceae</taxon>
        <taxon>Nonomuraea</taxon>
    </lineage>
</organism>
<proteinExistence type="predicted"/>
<dbReference type="EMBL" id="JBHSPA010000093">
    <property type="protein sequence ID" value="MFC5833428.1"/>
    <property type="molecule type" value="Genomic_DNA"/>
</dbReference>
<evidence type="ECO:0000313" key="2">
    <source>
        <dbReference type="Proteomes" id="UP001596058"/>
    </source>
</evidence>
<comment type="caution">
    <text evidence="1">The sequence shown here is derived from an EMBL/GenBank/DDBJ whole genome shotgun (WGS) entry which is preliminary data.</text>
</comment>
<keyword evidence="2" id="KW-1185">Reference proteome</keyword>